<comment type="subcellular location">
    <subcellularLocation>
        <location evidence="1 11">Cytoplasm</location>
    </subcellularLocation>
</comment>
<proteinExistence type="inferred from homology"/>
<evidence type="ECO:0000256" key="10">
    <source>
        <dbReference type="ARBA" id="ARBA00023163"/>
    </source>
</evidence>
<organism evidence="14 15">
    <name type="scientific">Geodermatophilus saharensis</name>
    <dbReference type="NCBI Taxonomy" id="1137994"/>
    <lineage>
        <taxon>Bacteria</taxon>
        <taxon>Bacillati</taxon>
        <taxon>Actinomycetota</taxon>
        <taxon>Actinomycetes</taxon>
        <taxon>Geodermatophilales</taxon>
        <taxon>Geodermatophilaceae</taxon>
        <taxon>Geodermatophilus</taxon>
    </lineage>
</organism>
<dbReference type="GO" id="GO:0003677">
    <property type="term" value="F:DNA binding"/>
    <property type="evidence" value="ECO:0007669"/>
    <property type="project" value="UniProtKB-UniRule"/>
</dbReference>
<keyword evidence="4 11" id="KW-0479">Metal-binding</keyword>
<dbReference type="RefSeq" id="WP_281252211.1">
    <property type="nucleotide sequence ID" value="NZ_FZOH01000003.1"/>
</dbReference>
<feature type="binding site" evidence="11">
    <location>
        <position position="96"/>
    </location>
    <ligand>
        <name>[4Fe-4S] cluster</name>
        <dbReference type="ChEBI" id="CHEBI:49883"/>
    </ligand>
</feature>
<evidence type="ECO:0000256" key="2">
    <source>
        <dbReference type="ARBA" id="ARBA00006597"/>
    </source>
</evidence>
<gene>
    <name evidence="11" type="primary">whiB</name>
    <name evidence="14" type="ORF">SAMN04488107_1851</name>
</gene>
<evidence type="ECO:0000256" key="4">
    <source>
        <dbReference type="ARBA" id="ARBA00022723"/>
    </source>
</evidence>
<evidence type="ECO:0000256" key="12">
    <source>
        <dbReference type="SAM" id="MobiDB-lite"/>
    </source>
</evidence>
<dbReference type="Proteomes" id="UP000198386">
    <property type="component" value="Unassembled WGS sequence"/>
</dbReference>
<evidence type="ECO:0000256" key="6">
    <source>
        <dbReference type="ARBA" id="ARBA00023014"/>
    </source>
</evidence>
<feature type="domain" description="4Fe-4S Wbl-type" evidence="13">
    <location>
        <begin position="69"/>
        <end position="126"/>
    </location>
</feature>
<keyword evidence="6 11" id="KW-0411">Iron-sulfur</keyword>
<comment type="similarity">
    <text evidence="2 11">Belongs to the WhiB family.</text>
</comment>
<feature type="binding site" evidence="11">
    <location>
        <position position="70"/>
    </location>
    <ligand>
        <name>[4Fe-4S] cluster</name>
        <dbReference type="ChEBI" id="CHEBI:49883"/>
    </ligand>
</feature>
<evidence type="ECO:0000256" key="7">
    <source>
        <dbReference type="ARBA" id="ARBA00023015"/>
    </source>
</evidence>
<evidence type="ECO:0000256" key="1">
    <source>
        <dbReference type="ARBA" id="ARBA00004496"/>
    </source>
</evidence>
<evidence type="ECO:0000313" key="15">
    <source>
        <dbReference type="Proteomes" id="UP000198386"/>
    </source>
</evidence>
<evidence type="ECO:0000259" key="13">
    <source>
        <dbReference type="PROSITE" id="PS51674"/>
    </source>
</evidence>
<reference evidence="15" key="1">
    <citation type="submission" date="2017-06" db="EMBL/GenBank/DDBJ databases">
        <authorList>
            <person name="Varghese N."/>
            <person name="Submissions S."/>
        </authorList>
    </citation>
    <scope>NUCLEOTIDE SEQUENCE [LARGE SCALE GENOMIC DNA]</scope>
    <source>
        <strain evidence="15">DSM 45423</strain>
    </source>
</reference>
<evidence type="ECO:0000256" key="3">
    <source>
        <dbReference type="ARBA" id="ARBA00022485"/>
    </source>
</evidence>
<accession>A0A239CWJ0</accession>
<dbReference type="AlphaFoldDB" id="A0A239CWJ0"/>
<keyword evidence="11" id="KW-0963">Cytoplasm</keyword>
<keyword evidence="3 11" id="KW-0004">4Fe-4S</keyword>
<dbReference type="GO" id="GO:0051539">
    <property type="term" value="F:4 iron, 4 sulfur cluster binding"/>
    <property type="evidence" value="ECO:0007669"/>
    <property type="project" value="UniProtKB-UniRule"/>
</dbReference>
<dbReference type="InterPro" id="IPR034768">
    <property type="entry name" value="4FE4S_WBL"/>
</dbReference>
<dbReference type="HAMAP" id="MF_01479">
    <property type="entry name" value="WhiB"/>
    <property type="match status" value="1"/>
</dbReference>
<evidence type="ECO:0000256" key="5">
    <source>
        <dbReference type="ARBA" id="ARBA00023004"/>
    </source>
</evidence>
<dbReference type="GO" id="GO:0045454">
    <property type="term" value="P:cell redox homeostasis"/>
    <property type="evidence" value="ECO:0007669"/>
    <property type="project" value="TreeGrafter"/>
</dbReference>
<keyword evidence="5 11" id="KW-0408">Iron</keyword>
<dbReference type="GO" id="GO:0047134">
    <property type="term" value="F:protein-disulfide reductase [NAD(P)H] activity"/>
    <property type="evidence" value="ECO:0007669"/>
    <property type="project" value="TreeGrafter"/>
</dbReference>
<dbReference type="PANTHER" id="PTHR38839">
    <property type="entry name" value="TRANSCRIPTIONAL REGULATOR WHID-RELATED"/>
    <property type="match status" value="1"/>
</dbReference>
<protein>
    <recommendedName>
        <fullName evidence="11">Transcriptional regulator WhiB</fullName>
    </recommendedName>
</protein>
<dbReference type="EMBL" id="FZOH01000003">
    <property type="protein sequence ID" value="SNS24222.1"/>
    <property type="molecule type" value="Genomic_DNA"/>
</dbReference>
<feature type="compositionally biased region" description="Basic and acidic residues" evidence="12">
    <location>
        <begin position="31"/>
        <end position="44"/>
    </location>
</feature>
<keyword evidence="9 11" id="KW-1015">Disulfide bond</keyword>
<evidence type="ECO:0000256" key="8">
    <source>
        <dbReference type="ARBA" id="ARBA00023125"/>
    </source>
</evidence>
<keyword evidence="15" id="KW-1185">Reference proteome</keyword>
<sequence length="137" mass="15336">MHSFSRTHLSLVPGDEAALRFDDPDFGYDEGHDEGYDEGYEHGDGAQTPLSFWADTTEGGSAAWRLDALCAETDPEAFFPEKGGSTREAKRVCAGCSVRTECLEFALANDERFGIWGGLSERERRRVRLERRERLSA</sequence>
<keyword evidence="10 11" id="KW-0804">Transcription</keyword>
<comment type="PTM">
    <text evidence="11">Upon Fe-S cluster removal intramolecular disulfide bonds are formed.</text>
</comment>
<dbReference type="InterPro" id="IPR003482">
    <property type="entry name" value="Whib"/>
</dbReference>
<evidence type="ECO:0000313" key="14">
    <source>
        <dbReference type="EMBL" id="SNS24222.1"/>
    </source>
</evidence>
<keyword evidence="8 11" id="KW-0238">DNA-binding</keyword>
<name>A0A239CWJ0_9ACTN</name>
<dbReference type="PROSITE" id="PS51674">
    <property type="entry name" value="4FE4S_WBL"/>
    <property type="match status" value="1"/>
</dbReference>
<dbReference type="Pfam" id="PF02467">
    <property type="entry name" value="Whib"/>
    <property type="match status" value="1"/>
</dbReference>
<comment type="PTM">
    <text evidence="11">The Fe-S cluster can be nitrosylated by nitric oxide (NO).</text>
</comment>
<keyword evidence="7 11" id="KW-0805">Transcription regulation</keyword>
<feature type="binding site" evidence="11">
    <location>
        <position position="102"/>
    </location>
    <ligand>
        <name>[4Fe-4S] cluster</name>
        <dbReference type="ChEBI" id="CHEBI:49883"/>
    </ligand>
</feature>
<evidence type="ECO:0000256" key="11">
    <source>
        <dbReference type="HAMAP-Rule" id="MF_01479"/>
    </source>
</evidence>
<comment type="function">
    <text evidence="11">Acts as a transcriptional regulator. Probably redox-responsive. The apo- but not holo-form probably binds DNA.</text>
</comment>
<dbReference type="GO" id="GO:0035731">
    <property type="term" value="F:dinitrosyl-iron complex binding"/>
    <property type="evidence" value="ECO:0007669"/>
    <property type="project" value="UniProtKB-UniRule"/>
</dbReference>
<feature type="region of interest" description="Disordered" evidence="12">
    <location>
        <begin position="31"/>
        <end position="52"/>
    </location>
</feature>
<evidence type="ECO:0000256" key="9">
    <source>
        <dbReference type="ARBA" id="ARBA00023157"/>
    </source>
</evidence>
<dbReference type="GO" id="GO:0005737">
    <property type="term" value="C:cytoplasm"/>
    <property type="evidence" value="ECO:0007669"/>
    <property type="project" value="UniProtKB-SubCell"/>
</dbReference>
<dbReference type="PANTHER" id="PTHR38839:SF4">
    <property type="entry name" value="TRANSCRIPTIONAL REGULATOR WHIB"/>
    <property type="match status" value="1"/>
</dbReference>
<dbReference type="GO" id="GO:0045892">
    <property type="term" value="P:negative regulation of DNA-templated transcription"/>
    <property type="evidence" value="ECO:0007669"/>
    <property type="project" value="TreeGrafter"/>
</dbReference>
<feature type="binding site" evidence="11">
    <location>
        <position position="93"/>
    </location>
    <ligand>
        <name>[4Fe-4S] cluster</name>
        <dbReference type="ChEBI" id="CHEBI:49883"/>
    </ligand>
</feature>
<dbReference type="GO" id="GO:0046872">
    <property type="term" value="F:metal ion binding"/>
    <property type="evidence" value="ECO:0007669"/>
    <property type="project" value="UniProtKB-KW"/>
</dbReference>
<comment type="cofactor">
    <cofactor evidence="11">
        <name>[4Fe-4S] cluster</name>
        <dbReference type="ChEBI" id="CHEBI:49883"/>
    </cofactor>
    <text evidence="11">Binds 1 [4Fe-4S] cluster per subunit. Following nitrosylation of the [4Fe-4S] cluster binds 1 [4Fe-8(NO)] cluster per subunit.</text>
</comment>